<evidence type="ECO:0000256" key="1">
    <source>
        <dbReference type="ARBA" id="ARBA00001970"/>
    </source>
</evidence>
<name>A0A0B7FDV3_THACB</name>
<evidence type="ECO:0000256" key="4">
    <source>
        <dbReference type="ARBA" id="ARBA00022723"/>
    </source>
</evidence>
<proteinExistence type="inferred from homology"/>
<dbReference type="PANTHER" id="PTHR33577">
    <property type="entry name" value="STERIGMATOCYSTIN BIOSYNTHESIS PEROXIDASE STCC-RELATED"/>
    <property type="match status" value="1"/>
</dbReference>
<feature type="signal peptide" evidence="8">
    <location>
        <begin position="1"/>
        <end position="18"/>
    </location>
</feature>
<dbReference type="OrthoDB" id="2542103at2759"/>
<feature type="chain" id="PRO_5002130332" evidence="8">
    <location>
        <begin position="19"/>
        <end position="453"/>
    </location>
</feature>
<dbReference type="SUPFAM" id="SSF47571">
    <property type="entry name" value="Cloroperoxidase"/>
    <property type="match status" value="1"/>
</dbReference>
<keyword evidence="6" id="KW-0408">Iron</keyword>
<dbReference type="Gene3D" id="1.10.489.10">
    <property type="entry name" value="Chloroperoxidase-like"/>
    <property type="match status" value="1"/>
</dbReference>
<evidence type="ECO:0000256" key="2">
    <source>
        <dbReference type="ARBA" id="ARBA00022559"/>
    </source>
</evidence>
<comment type="similarity">
    <text evidence="7">Belongs to the chloroperoxidase family.</text>
</comment>
<dbReference type="EMBL" id="LN679101">
    <property type="protein sequence ID" value="CEL55790.1"/>
    <property type="molecule type" value="Genomic_DNA"/>
</dbReference>
<dbReference type="InterPro" id="IPR036851">
    <property type="entry name" value="Chloroperoxidase-like_sf"/>
</dbReference>
<dbReference type="PANTHER" id="PTHR33577:SF1">
    <property type="entry name" value="HEME HALOPEROXIDASE FAMILY PROFILE DOMAIN-CONTAINING PROTEIN"/>
    <property type="match status" value="1"/>
</dbReference>
<keyword evidence="4" id="KW-0479">Metal-binding</keyword>
<keyword evidence="11" id="KW-1185">Reference proteome</keyword>
<evidence type="ECO:0000256" key="6">
    <source>
        <dbReference type="ARBA" id="ARBA00023004"/>
    </source>
</evidence>
<dbReference type="GO" id="GO:0046872">
    <property type="term" value="F:metal ion binding"/>
    <property type="evidence" value="ECO:0007669"/>
    <property type="project" value="UniProtKB-KW"/>
</dbReference>
<dbReference type="InterPro" id="IPR000028">
    <property type="entry name" value="Chloroperoxidase"/>
</dbReference>
<dbReference type="PROSITE" id="PS51405">
    <property type="entry name" value="HEME_HALOPEROXIDASE"/>
    <property type="match status" value="1"/>
</dbReference>
<reference evidence="10 11" key="1">
    <citation type="submission" date="2014-11" db="EMBL/GenBank/DDBJ databases">
        <authorList>
            <person name="Wibberg Daniel"/>
        </authorList>
    </citation>
    <scope>NUCLEOTIDE SEQUENCE [LARGE SCALE GENOMIC DNA]</scope>
    <source>
        <strain evidence="10">Rhizoctonia solani AG1-IB 7/3/14</strain>
    </source>
</reference>
<keyword evidence="3" id="KW-0349">Heme</keyword>
<keyword evidence="8" id="KW-0732">Signal</keyword>
<sequence>MRPFLFLISLAFATSSLAFPTTSNAAQEEAAGCPFSAGSANSKRQSIVSLTKFDPVKQKIDVSGKYAFQPPRPGDKRGPCPGLNALANHGYLPRNGVTLFTDAILACNKVFGMGLEIGTSLSTVAMFLAGDLPTLSWSMGGSPGKSLLSPLLSNPQGLSGAHNKFEGDGSPTRLDLYMNNGDASTMSPELFKQLYDMLPENDPNANFDYETIVENRARRYNHSLSTNPHFFYGPITGLFLSPGAHGFIPRLMSNHSVDAPEGILNHDTLKSFFGVSGNSTNLTYQVGHERIPDNWYRRPADYNLVAYLADILHAGSKYPQFLAAGGNTGKVNSFAGVNLGDVTGGVFNSVNLLEGNNLICFTFQVLLNVMPDMLRGTLVGGVFGTLLPILDKALALPLLSLSCPKPDCDKHSSMPAAEFRCSLHTMTKPYRLLSKIERDAQTNRGDIMINPYF</sequence>
<evidence type="ECO:0000259" key="9">
    <source>
        <dbReference type="PROSITE" id="PS51405"/>
    </source>
</evidence>
<evidence type="ECO:0000313" key="11">
    <source>
        <dbReference type="Proteomes" id="UP000059188"/>
    </source>
</evidence>
<dbReference type="Pfam" id="PF01328">
    <property type="entry name" value="Peroxidase_2"/>
    <property type="match status" value="1"/>
</dbReference>
<keyword evidence="2" id="KW-0575">Peroxidase</keyword>
<dbReference type="AlphaFoldDB" id="A0A0B7FDV3"/>
<dbReference type="GO" id="GO:0004601">
    <property type="term" value="F:peroxidase activity"/>
    <property type="evidence" value="ECO:0007669"/>
    <property type="project" value="UniProtKB-KW"/>
</dbReference>
<accession>A0A0B7FDV3</accession>
<evidence type="ECO:0000256" key="5">
    <source>
        <dbReference type="ARBA" id="ARBA00023002"/>
    </source>
</evidence>
<keyword evidence="5" id="KW-0560">Oxidoreductase</keyword>
<evidence type="ECO:0000256" key="7">
    <source>
        <dbReference type="ARBA" id="ARBA00025795"/>
    </source>
</evidence>
<evidence type="ECO:0000256" key="8">
    <source>
        <dbReference type="SAM" id="SignalP"/>
    </source>
</evidence>
<feature type="domain" description="Heme haloperoxidase family profile" evidence="9">
    <location>
        <begin position="64"/>
        <end position="310"/>
    </location>
</feature>
<organism evidence="10 11">
    <name type="scientific">Thanatephorus cucumeris (strain AG1-IB / isolate 7/3/14)</name>
    <name type="common">Lettuce bottom rot fungus</name>
    <name type="synonym">Rhizoctonia solani</name>
    <dbReference type="NCBI Taxonomy" id="1108050"/>
    <lineage>
        <taxon>Eukaryota</taxon>
        <taxon>Fungi</taxon>
        <taxon>Dikarya</taxon>
        <taxon>Basidiomycota</taxon>
        <taxon>Agaricomycotina</taxon>
        <taxon>Agaricomycetes</taxon>
        <taxon>Cantharellales</taxon>
        <taxon>Ceratobasidiaceae</taxon>
        <taxon>Rhizoctonia</taxon>
        <taxon>Rhizoctonia solani AG-1</taxon>
    </lineage>
</organism>
<comment type="cofactor">
    <cofactor evidence="1">
        <name>heme b</name>
        <dbReference type="ChEBI" id="CHEBI:60344"/>
    </cofactor>
</comment>
<gene>
    <name evidence="10" type="ORF">RSOLAG1IB_01802</name>
</gene>
<evidence type="ECO:0000313" key="10">
    <source>
        <dbReference type="EMBL" id="CEL55790.1"/>
    </source>
</evidence>
<dbReference type="Proteomes" id="UP000059188">
    <property type="component" value="Unassembled WGS sequence"/>
</dbReference>
<evidence type="ECO:0000256" key="3">
    <source>
        <dbReference type="ARBA" id="ARBA00022617"/>
    </source>
</evidence>
<protein>
    <submittedName>
        <fullName evidence="10">Aromatic peroxygenase</fullName>
    </submittedName>
</protein>